<evidence type="ECO:0000313" key="2">
    <source>
        <dbReference type="Proteomes" id="UP000298579"/>
    </source>
</evidence>
<dbReference type="AlphaFoldDB" id="A0AAE6BB55"/>
<reference evidence="1 2" key="1">
    <citation type="submission" date="2019-04" db="EMBL/GenBank/DDBJ databases">
        <title>Complete genome sequence of Agrobacterium tumefaciens CFBP5877.</title>
        <authorList>
            <person name="Huang Y.-Y."/>
            <person name="Chiang H.-Y."/>
            <person name="Chou L."/>
            <person name="Lai E.-M."/>
            <person name="Kuo C.-H."/>
        </authorList>
    </citation>
    <scope>NUCLEOTIDE SEQUENCE [LARGE SCALE GENOMIC DNA]</scope>
    <source>
        <strain evidence="1 2">CFBP5877</strain>
    </source>
</reference>
<dbReference type="Proteomes" id="UP000298579">
    <property type="component" value="Chromosome circular"/>
</dbReference>
<accession>A0AAE6BB55</accession>
<protein>
    <submittedName>
        <fullName evidence="1">Uncharacterized protein</fullName>
    </submittedName>
</protein>
<sequence length="69" mass="7858">MTRIGHIDMGRASLRSRLFLLLLRQVPIVLPDTSALIMRIGHYRPADTLYVFVNHIDLGIVQNAEESGW</sequence>
<evidence type="ECO:0000313" key="1">
    <source>
        <dbReference type="EMBL" id="QCL78421.1"/>
    </source>
</evidence>
<dbReference type="EMBL" id="CP039897">
    <property type="protein sequence ID" value="QCL78421.1"/>
    <property type="molecule type" value="Genomic_DNA"/>
</dbReference>
<name>A0AAE6BB55_AGRTU</name>
<dbReference type="RefSeq" id="WP_130932445.1">
    <property type="nucleotide sequence ID" value="NZ_CP039888.1"/>
</dbReference>
<gene>
    <name evidence="1" type="ORF">CFBP5877_04580</name>
</gene>
<organism evidence="1 2">
    <name type="scientific">Agrobacterium tumefaciens</name>
    <dbReference type="NCBI Taxonomy" id="358"/>
    <lineage>
        <taxon>Bacteria</taxon>
        <taxon>Pseudomonadati</taxon>
        <taxon>Pseudomonadota</taxon>
        <taxon>Alphaproteobacteria</taxon>
        <taxon>Hyphomicrobiales</taxon>
        <taxon>Rhizobiaceae</taxon>
        <taxon>Rhizobium/Agrobacterium group</taxon>
        <taxon>Agrobacterium</taxon>
        <taxon>Agrobacterium tumefaciens complex</taxon>
    </lineage>
</organism>
<proteinExistence type="predicted"/>